<dbReference type="PANTHER" id="PTHR46390:SF1">
    <property type="entry name" value="MANNOSE-1-PHOSPHATE GUANYLYLTRANSFERASE"/>
    <property type="match status" value="1"/>
</dbReference>
<dbReference type="CDD" id="cd02213">
    <property type="entry name" value="cupin_PMI_typeII_C"/>
    <property type="match status" value="1"/>
</dbReference>
<dbReference type="PANTHER" id="PTHR46390">
    <property type="entry name" value="MANNOSE-1-PHOSPHATE GUANYLYLTRANSFERASE"/>
    <property type="match status" value="1"/>
</dbReference>
<sequence>MTEPAVTPIPKTKPAVGYTVRPWGSFKQYAHNEPVTVSLMTVEPRQRLSLQAHNGRAELWIVLDEGCEVQVGDEILHPQPGDEIWIPAHTRHRLASRGPRVRVLEVAFGDWQQADIVRYEDDYQRPQQGE</sequence>
<gene>
    <name evidence="2" type="ORF">ENQ20_07085</name>
</gene>
<dbReference type="InterPro" id="IPR051161">
    <property type="entry name" value="Mannose-6P_isomerase_type2"/>
</dbReference>
<dbReference type="AlphaFoldDB" id="A0A7C1JPA1"/>
<dbReference type="Gene3D" id="2.60.120.10">
    <property type="entry name" value="Jelly Rolls"/>
    <property type="match status" value="1"/>
</dbReference>
<comment type="caution">
    <text evidence="2">The sequence shown here is derived from an EMBL/GenBank/DDBJ whole genome shotgun (WGS) entry which is preliminary data.</text>
</comment>
<dbReference type="EMBL" id="DSMG01000077">
    <property type="protein sequence ID" value="HDX31245.1"/>
    <property type="molecule type" value="Genomic_DNA"/>
</dbReference>
<dbReference type="GO" id="GO:0009298">
    <property type="term" value="P:GDP-mannose biosynthetic process"/>
    <property type="evidence" value="ECO:0007669"/>
    <property type="project" value="TreeGrafter"/>
</dbReference>
<dbReference type="Pfam" id="PF01050">
    <property type="entry name" value="MannoseP_isomer"/>
    <property type="match status" value="1"/>
</dbReference>
<evidence type="ECO:0000259" key="1">
    <source>
        <dbReference type="Pfam" id="PF01050"/>
    </source>
</evidence>
<organism evidence="2">
    <name type="scientific">Caldilinea aerophila</name>
    <dbReference type="NCBI Taxonomy" id="133453"/>
    <lineage>
        <taxon>Bacteria</taxon>
        <taxon>Bacillati</taxon>
        <taxon>Chloroflexota</taxon>
        <taxon>Caldilineae</taxon>
        <taxon>Caldilineales</taxon>
        <taxon>Caldilineaceae</taxon>
        <taxon>Caldilinea</taxon>
    </lineage>
</organism>
<dbReference type="InterPro" id="IPR011051">
    <property type="entry name" value="RmlC_Cupin_sf"/>
</dbReference>
<protein>
    <submittedName>
        <fullName evidence="2">Cupin domain-containing protein</fullName>
    </submittedName>
</protein>
<dbReference type="GO" id="GO:0005976">
    <property type="term" value="P:polysaccharide metabolic process"/>
    <property type="evidence" value="ECO:0007669"/>
    <property type="project" value="InterPro"/>
</dbReference>
<dbReference type="SUPFAM" id="SSF51182">
    <property type="entry name" value="RmlC-like cupins"/>
    <property type="match status" value="1"/>
</dbReference>
<dbReference type="InterPro" id="IPR001538">
    <property type="entry name" value="Man6P_isomerase-2_C"/>
</dbReference>
<feature type="domain" description="Mannose-6-phosphate isomerase type II C-terminal" evidence="1">
    <location>
        <begin position="20"/>
        <end position="121"/>
    </location>
</feature>
<accession>A0A7C1JPA1</accession>
<dbReference type="GO" id="GO:0004475">
    <property type="term" value="F:mannose-1-phosphate guanylyltransferase (GTP) activity"/>
    <property type="evidence" value="ECO:0007669"/>
    <property type="project" value="TreeGrafter"/>
</dbReference>
<reference evidence="2" key="1">
    <citation type="journal article" date="2020" name="mSystems">
        <title>Genome- and Community-Level Interaction Insights into Carbon Utilization and Element Cycling Functions of Hydrothermarchaeota in Hydrothermal Sediment.</title>
        <authorList>
            <person name="Zhou Z."/>
            <person name="Liu Y."/>
            <person name="Xu W."/>
            <person name="Pan J."/>
            <person name="Luo Z.H."/>
            <person name="Li M."/>
        </authorList>
    </citation>
    <scope>NUCLEOTIDE SEQUENCE [LARGE SCALE GENOMIC DNA]</scope>
    <source>
        <strain evidence="2">SpSt-289</strain>
    </source>
</reference>
<name>A0A7C1JPA1_9CHLR</name>
<dbReference type="InterPro" id="IPR014710">
    <property type="entry name" value="RmlC-like_jellyroll"/>
</dbReference>
<evidence type="ECO:0000313" key="2">
    <source>
        <dbReference type="EMBL" id="HDX31245.1"/>
    </source>
</evidence>
<proteinExistence type="predicted"/>